<dbReference type="PANTHER" id="PTHR33495">
    <property type="entry name" value="ANTI-SIGMA FACTOR ANTAGONIST TM_1081-RELATED-RELATED"/>
    <property type="match status" value="1"/>
</dbReference>
<dbReference type="Pfam" id="PF01740">
    <property type="entry name" value="STAS"/>
    <property type="match status" value="1"/>
</dbReference>
<accession>A0AAE3EFL7</accession>
<protein>
    <submittedName>
        <fullName evidence="2">STAS domain-containing protein</fullName>
    </submittedName>
</protein>
<dbReference type="PROSITE" id="PS50801">
    <property type="entry name" value="STAS"/>
    <property type="match status" value="1"/>
</dbReference>
<dbReference type="InterPro" id="IPR002645">
    <property type="entry name" value="STAS_dom"/>
</dbReference>
<evidence type="ECO:0000259" key="1">
    <source>
        <dbReference type="PROSITE" id="PS50801"/>
    </source>
</evidence>
<comment type="caution">
    <text evidence="2">The sequence shown here is derived from an EMBL/GenBank/DDBJ whole genome shotgun (WGS) entry which is preliminary data.</text>
</comment>
<keyword evidence="3" id="KW-1185">Reference proteome</keyword>
<dbReference type="SUPFAM" id="SSF52091">
    <property type="entry name" value="SpoIIaa-like"/>
    <property type="match status" value="1"/>
</dbReference>
<dbReference type="AlphaFoldDB" id="A0AAE3EFL7"/>
<dbReference type="GO" id="GO:0043856">
    <property type="term" value="F:anti-sigma factor antagonist activity"/>
    <property type="evidence" value="ECO:0007669"/>
    <property type="project" value="TreeGrafter"/>
</dbReference>
<reference evidence="2" key="1">
    <citation type="submission" date="2021-08" db="EMBL/GenBank/DDBJ databases">
        <title>Comparative analyses of Brucepasteria parasyntrophica and Teretinema zuelzerae.</title>
        <authorList>
            <person name="Song Y."/>
            <person name="Brune A."/>
        </authorList>
    </citation>
    <scope>NUCLEOTIDE SEQUENCE</scope>
    <source>
        <strain evidence="2">DSM 1903</strain>
    </source>
</reference>
<name>A0AAE3EFL7_9SPIR</name>
<dbReference type="Proteomes" id="UP001198163">
    <property type="component" value="Unassembled WGS sequence"/>
</dbReference>
<gene>
    <name evidence="2" type="ORF">K7J14_04440</name>
</gene>
<dbReference type="PANTHER" id="PTHR33495:SF2">
    <property type="entry name" value="ANTI-SIGMA FACTOR ANTAGONIST TM_1081-RELATED"/>
    <property type="match status" value="1"/>
</dbReference>
<dbReference type="RefSeq" id="WP_230753598.1">
    <property type="nucleotide sequence ID" value="NZ_JAINWA010000001.1"/>
</dbReference>
<evidence type="ECO:0000313" key="3">
    <source>
        <dbReference type="Proteomes" id="UP001198163"/>
    </source>
</evidence>
<organism evidence="2 3">
    <name type="scientific">Teretinema zuelzerae</name>
    <dbReference type="NCBI Taxonomy" id="156"/>
    <lineage>
        <taxon>Bacteria</taxon>
        <taxon>Pseudomonadati</taxon>
        <taxon>Spirochaetota</taxon>
        <taxon>Spirochaetia</taxon>
        <taxon>Spirochaetales</taxon>
        <taxon>Treponemataceae</taxon>
        <taxon>Teretinema</taxon>
    </lineage>
</organism>
<dbReference type="Gene3D" id="3.30.750.24">
    <property type="entry name" value="STAS domain"/>
    <property type="match status" value="1"/>
</dbReference>
<proteinExistence type="predicted"/>
<dbReference type="InterPro" id="IPR036513">
    <property type="entry name" value="STAS_dom_sf"/>
</dbReference>
<dbReference type="EMBL" id="JAINWA010000001">
    <property type="protein sequence ID" value="MCD1653945.1"/>
    <property type="molecule type" value="Genomic_DNA"/>
</dbReference>
<sequence>MENISIIEKSGSNYNLLEVAGTINSYTYTEFQNKVYDLVKKTNLVLDLSRVTNLSSSGLGVLMAALEDGNEVGNKLYVMKPSEVVRLAIESTGFSEMFTVIYSLTEVM</sequence>
<dbReference type="CDD" id="cd07043">
    <property type="entry name" value="STAS_anti-anti-sigma_factors"/>
    <property type="match status" value="1"/>
</dbReference>
<feature type="domain" description="STAS" evidence="1">
    <location>
        <begin position="16"/>
        <end position="108"/>
    </location>
</feature>
<evidence type="ECO:0000313" key="2">
    <source>
        <dbReference type="EMBL" id="MCD1653945.1"/>
    </source>
</evidence>